<gene>
    <name evidence="2" type="primary">8239385</name>
    <name evidence="1" type="ORF">Phum_PHUM476120</name>
</gene>
<dbReference type="InParanoid" id="E0VW93"/>
<reference evidence="1" key="2">
    <citation type="submission" date="2007-04" db="EMBL/GenBank/DDBJ databases">
        <title>The genome of the human body louse.</title>
        <authorList>
            <consortium name="The Human Body Louse Genome Consortium"/>
            <person name="Kirkness E."/>
            <person name="Walenz B."/>
            <person name="Hass B."/>
            <person name="Bruggner R."/>
            <person name="Strausberg R."/>
        </authorList>
    </citation>
    <scope>NUCLEOTIDE SEQUENCE</scope>
    <source>
        <strain evidence="1">USDA</strain>
    </source>
</reference>
<dbReference type="AlphaFoldDB" id="E0VW93"/>
<proteinExistence type="predicted"/>
<dbReference type="VEuPathDB" id="VectorBase:PHUM476120"/>
<dbReference type="KEGG" id="phu:Phum_PHUM476120"/>
<accession>E0VW93</accession>
<dbReference type="EMBL" id="DS235817">
    <property type="protein sequence ID" value="EEB17649.1"/>
    <property type="molecule type" value="Genomic_DNA"/>
</dbReference>
<dbReference type="HOGENOM" id="CLU_2725243_0_0_1"/>
<dbReference type="CTD" id="8239385"/>
<sequence length="72" mass="8798">MEESVGWNPTLYIRINIHSERDVKRKRKTLRGKTYRRQRNQTVKNKNKITCHKFYRGLRLNENRSMDCTLNC</sequence>
<dbReference type="EnsemblMetazoa" id="PHUM476120-RA">
    <property type="protein sequence ID" value="PHUM476120-PA"/>
    <property type="gene ID" value="PHUM476120"/>
</dbReference>
<organism>
    <name type="scientific">Pediculus humanus subsp. corporis</name>
    <name type="common">Body louse</name>
    <dbReference type="NCBI Taxonomy" id="121224"/>
    <lineage>
        <taxon>Eukaryota</taxon>
        <taxon>Metazoa</taxon>
        <taxon>Ecdysozoa</taxon>
        <taxon>Arthropoda</taxon>
        <taxon>Hexapoda</taxon>
        <taxon>Insecta</taxon>
        <taxon>Pterygota</taxon>
        <taxon>Neoptera</taxon>
        <taxon>Paraneoptera</taxon>
        <taxon>Psocodea</taxon>
        <taxon>Troctomorpha</taxon>
        <taxon>Phthiraptera</taxon>
        <taxon>Anoplura</taxon>
        <taxon>Pediculidae</taxon>
        <taxon>Pediculus</taxon>
    </lineage>
</organism>
<dbReference type="RefSeq" id="XP_002430387.1">
    <property type="nucleotide sequence ID" value="XM_002430342.1"/>
</dbReference>
<dbReference type="Proteomes" id="UP000009046">
    <property type="component" value="Unassembled WGS sequence"/>
</dbReference>
<reference evidence="1" key="1">
    <citation type="submission" date="2007-04" db="EMBL/GenBank/DDBJ databases">
        <title>Annotation of Pediculus humanus corporis strain USDA.</title>
        <authorList>
            <person name="Kirkness E."/>
            <person name="Hannick L."/>
            <person name="Hass B."/>
            <person name="Bruggner R."/>
            <person name="Lawson D."/>
            <person name="Bidwell S."/>
            <person name="Joardar V."/>
            <person name="Caler E."/>
            <person name="Walenz B."/>
            <person name="Inman J."/>
            <person name="Schobel S."/>
            <person name="Galinsky K."/>
            <person name="Amedeo P."/>
            <person name="Strausberg R."/>
        </authorList>
    </citation>
    <scope>NUCLEOTIDE SEQUENCE</scope>
    <source>
        <strain evidence="1">USDA</strain>
    </source>
</reference>
<protein>
    <submittedName>
        <fullName evidence="1 2">Uncharacterized protein</fullName>
    </submittedName>
</protein>
<name>E0VW93_PEDHC</name>
<keyword evidence="3" id="KW-1185">Reference proteome</keyword>
<dbReference type="GeneID" id="8239385"/>
<evidence type="ECO:0000313" key="2">
    <source>
        <dbReference type="EnsemblMetazoa" id="PHUM476120-PA"/>
    </source>
</evidence>
<evidence type="ECO:0000313" key="3">
    <source>
        <dbReference type="Proteomes" id="UP000009046"/>
    </source>
</evidence>
<evidence type="ECO:0000313" key="1">
    <source>
        <dbReference type="EMBL" id="EEB17649.1"/>
    </source>
</evidence>
<reference evidence="2" key="3">
    <citation type="submission" date="2021-02" db="UniProtKB">
        <authorList>
            <consortium name="EnsemblMetazoa"/>
        </authorList>
    </citation>
    <scope>IDENTIFICATION</scope>
    <source>
        <strain evidence="2">USDA</strain>
    </source>
</reference>
<dbReference type="EMBL" id="AAZO01005772">
    <property type="status" value="NOT_ANNOTATED_CDS"/>
    <property type="molecule type" value="Genomic_DNA"/>
</dbReference>